<keyword evidence="2" id="KW-1185">Reference proteome</keyword>
<evidence type="ECO:0000313" key="1">
    <source>
        <dbReference type="EMBL" id="MEY8661411.1"/>
    </source>
</evidence>
<dbReference type="Proteomes" id="UP001565236">
    <property type="component" value="Unassembled WGS sequence"/>
</dbReference>
<dbReference type="EMBL" id="JBCLUF010000002">
    <property type="protein sequence ID" value="MEY8661411.1"/>
    <property type="molecule type" value="Genomic_DNA"/>
</dbReference>
<proteinExistence type="predicted"/>
<reference evidence="1 2" key="1">
    <citation type="submission" date="2024-03" db="EMBL/GenBank/DDBJ databases">
        <title>Mouse gut bacterial collection (mGBC) of GemPharmatech.</title>
        <authorList>
            <person name="He Y."/>
            <person name="Dong L."/>
            <person name="Wu D."/>
            <person name="Gao X."/>
            <person name="Lin Z."/>
        </authorList>
    </citation>
    <scope>NUCLEOTIDE SEQUENCE [LARGE SCALE GENOMIC DNA]</scope>
    <source>
        <strain evidence="1 2">15-30</strain>
    </source>
</reference>
<dbReference type="RefSeq" id="WP_369939957.1">
    <property type="nucleotide sequence ID" value="NZ_JBCLUF010000002.1"/>
</dbReference>
<protein>
    <submittedName>
        <fullName evidence="1">Uncharacterized protein</fullName>
    </submittedName>
</protein>
<sequence length="157" mass="18069">MNVRYEVIYSNKLSQEMGDKRYIVIDAQTGEILDNANGYGYKSEQNAYRAFEYKLKQQEEATKLLESEQQLNEVAAARYFLLEHADIHEALLNASAFDTYTRLNEDGSVKSVTIYDTDALKREPEELTAEVVDRILYEYGYTDLNFSAKALLEAFYG</sequence>
<evidence type="ECO:0000313" key="2">
    <source>
        <dbReference type="Proteomes" id="UP001565236"/>
    </source>
</evidence>
<comment type="caution">
    <text evidence="1">The sequence shown here is derived from an EMBL/GenBank/DDBJ whole genome shotgun (WGS) entry which is preliminary data.</text>
</comment>
<accession>A0ABV4DPU4</accession>
<gene>
    <name evidence="1" type="ORF">AALT52_00675</name>
</gene>
<organism evidence="1 2">
    <name type="scientific">Ligilactobacillus faecis</name>
    <dbReference type="NCBI Taxonomy" id="762833"/>
    <lineage>
        <taxon>Bacteria</taxon>
        <taxon>Bacillati</taxon>
        <taxon>Bacillota</taxon>
        <taxon>Bacilli</taxon>
        <taxon>Lactobacillales</taxon>
        <taxon>Lactobacillaceae</taxon>
        <taxon>Ligilactobacillus</taxon>
    </lineage>
</organism>
<name>A0ABV4DPU4_9LACO</name>